<keyword evidence="2" id="KW-0443">Lipid metabolism</keyword>
<dbReference type="RefSeq" id="WP_188576249.1">
    <property type="nucleotide sequence ID" value="NZ_BMDZ01000011.1"/>
</dbReference>
<dbReference type="SUPFAM" id="SSF52096">
    <property type="entry name" value="ClpP/crotonase"/>
    <property type="match status" value="1"/>
</dbReference>
<dbReference type="Pfam" id="PF00378">
    <property type="entry name" value="ECH_1"/>
    <property type="match status" value="1"/>
</dbReference>
<evidence type="ECO:0000256" key="2">
    <source>
        <dbReference type="ARBA" id="ARBA00023098"/>
    </source>
</evidence>
<evidence type="ECO:0000256" key="4">
    <source>
        <dbReference type="RuleBase" id="RU003707"/>
    </source>
</evidence>
<dbReference type="CDD" id="cd06558">
    <property type="entry name" value="crotonase-like"/>
    <property type="match status" value="1"/>
</dbReference>
<evidence type="ECO:0000256" key="1">
    <source>
        <dbReference type="ARBA" id="ARBA00005254"/>
    </source>
</evidence>
<name>A0ABQ1IC82_9PROT</name>
<dbReference type="InterPro" id="IPR018376">
    <property type="entry name" value="Enoyl-CoA_hyd/isom_CS"/>
</dbReference>
<sequence>MTDQPSSAVSVSIAGPVATVRFDRPARQVNPLSPALLHDLTDAARHLARRPEIAVVILHGSDTAFSGGFDLADPGVAALADGADEALAEQIARAGGEAVEAWTSLPPVTIAAVEGYALGGGLVMALACDFRVARAGALFGLPEIDRGITPGWGCLPRLIATIGLQATRRMALLGTNVTAEQALTLGLVDGIADADATALDAARIMADRLAAKPATPLRMNKRMLNASGIAPLSAASLIDIDQFTGAARGAAFRAEQGRFAARRGDGR</sequence>
<comment type="similarity">
    <text evidence="1 4">Belongs to the enoyl-CoA hydratase/isomerase family.</text>
</comment>
<comment type="caution">
    <text evidence="5">The sequence shown here is derived from an EMBL/GenBank/DDBJ whole genome shotgun (WGS) entry which is preliminary data.</text>
</comment>
<dbReference type="InterPro" id="IPR029045">
    <property type="entry name" value="ClpP/crotonase-like_dom_sf"/>
</dbReference>
<accession>A0ABQ1IC82</accession>
<gene>
    <name evidence="5" type="ORF">GCM10011505_14550</name>
</gene>
<dbReference type="PANTHER" id="PTHR11941">
    <property type="entry name" value="ENOYL-COA HYDRATASE-RELATED"/>
    <property type="match status" value="1"/>
</dbReference>
<reference evidence="6" key="1">
    <citation type="journal article" date="2019" name="Int. J. Syst. Evol. Microbiol.">
        <title>The Global Catalogue of Microorganisms (GCM) 10K type strain sequencing project: providing services to taxonomists for standard genome sequencing and annotation.</title>
        <authorList>
            <consortium name="The Broad Institute Genomics Platform"/>
            <consortium name="The Broad Institute Genome Sequencing Center for Infectious Disease"/>
            <person name="Wu L."/>
            <person name="Ma J."/>
        </authorList>
    </citation>
    <scope>NUCLEOTIDE SEQUENCE [LARGE SCALE GENOMIC DNA]</scope>
    <source>
        <strain evidence="6">CGMCC 1.10188</strain>
    </source>
</reference>
<dbReference type="EMBL" id="BMDZ01000011">
    <property type="protein sequence ID" value="GGB34205.1"/>
    <property type="molecule type" value="Genomic_DNA"/>
</dbReference>
<dbReference type="PANTHER" id="PTHR11941:SF169">
    <property type="entry name" value="(7AS)-7A-METHYL-1,5-DIOXO-2,3,5,6,7,7A-HEXAHYDRO-1H-INDENE-CARBOXYL-COA HYDROLASE"/>
    <property type="match status" value="1"/>
</dbReference>
<dbReference type="Proteomes" id="UP000603352">
    <property type="component" value="Unassembled WGS sequence"/>
</dbReference>
<dbReference type="InterPro" id="IPR001753">
    <property type="entry name" value="Enoyl-CoA_hydra/iso"/>
</dbReference>
<evidence type="ECO:0000313" key="5">
    <source>
        <dbReference type="EMBL" id="GGB34205.1"/>
    </source>
</evidence>
<keyword evidence="6" id="KW-1185">Reference proteome</keyword>
<evidence type="ECO:0000256" key="3">
    <source>
        <dbReference type="ARBA" id="ARBA00023239"/>
    </source>
</evidence>
<dbReference type="PROSITE" id="PS00166">
    <property type="entry name" value="ENOYL_COA_HYDRATASE"/>
    <property type="match status" value="1"/>
</dbReference>
<dbReference type="Gene3D" id="3.90.226.10">
    <property type="entry name" value="2-enoyl-CoA Hydratase, Chain A, domain 1"/>
    <property type="match status" value="1"/>
</dbReference>
<keyword evidence="3" id="KW-0456">Lyase</keyword>
<evidence type="ECO:0000313" key="6">
    <source>
        <dbReference type="Proteomes" id="UP000603352"/>
    </source>
</evidence>
<proteinExistence type="inferred from homology"/>
<organism evidence="5 6">
    <name type="scientific">Tistrella bauzanensis</name>
    <dbReference type="NCBI Taxonomy" id="657419"/>
    <lineage>
        <taxon>Bacteria</taxon>
        <taxon>Pseudomonadati</taxon>
        <taxon>Pseudomonadota</taxon>
        <taxon>Alphaproteobacteria</taxon>
        <taxon>Geminicoccales</taxon>
        <taxon>Geminicoccaceae</taxon>
        <taxon>Tistrella</taxon>
    </lineage>
</organism>
<protein>
    <submittedName>
        <fullName evidence="5">Enoyl-CoA hydratase</fullName>
    </submittedName>
</protein>